<feature type="region of interest" description="Disordered" evidence="2">
    <location>
        <begin position="314"/>
        <end position="335"/>
    </location>
</feature>
<feature type="region of interest" description="Disordered" evidence="2">
    <location>
        <begin position="237"/>
        <end position="256"/>
    </location>
</feature>
<keyword evidence="4" id="KW-1185">Reference proteome</keyword>
<feature type="compositionally biased region" description="Polar residues" evidence="2">
    <location>
        <begin position="314"/>
        <end position="325"/>
    </location>
</feature>
<accession>A0A8K0ET63</accession>
<reference evidence="3" key="1">
    <citation type="submission" date="2022-01" db="EMBL/GenBank/DDBJ databases">
        <authorList>
            <person name="Braso-Vives M."/>
        </authorList>
    </citation>
    <scope>NUCLEOTIDE SEQUENCE</scope>
</reference>
<dbReference type="OrthoDB" id="509821at2759"/>
<feature type="compositionally biased region" description="Low complexity" evidence="2">
    <location>
        <begin position="216"/>
        <end position="225"/>
    </location>
</feature>
<dbReference type="GO" id="GO:0016020">
    <property type="term" value="C:membrane"/>
    <property type="evidence" value="ECO:0007669"/>
    <property type="project" value="TreeGrafter"/>
</dbReference>
<dbReference type="EMBL" id="OV696690">
    <property type="protein sequence ID" value="CAH1265408.1"/>
    <property type="molecule type" value="Genomic_DNA"/>
</dbReference>
<dbReference type="Proteomes" id="UP000838412">
    <property type="component" value="Chromosome 5"/>
</dbReference>
<dbReference type="AlphaFoldDB" id="A0A8K0ET63"/>
<gene>
    <name evidence="3" type="primary">TMEM209</name>
    <name evidence="3" type="ORF">BLAG_LOCUS19413</name>
</gene>
<dbReference type="Pfam" id="PF09786">
    <property type="entry name" value="CytochromB561_N"/>
    <property type="match status" value="1"/>
</dbReference>
<evidence type="ECO:0000256" key="2">
    <source>
        <dbReference type="SAM" id="MobiDB-lite"/>
    </source>
</evidence>
<evidence type="ECO:0000313" key="3">
    <source>
        <dbReference type="EMBL" id="CAH1265408.1"/>
    </source>
</evidence>
<proteinExistence type="predicted"/>
<feature type="region of interest" description="Disordered" evidence="2">
    <location>
        <begin position="150"/>
        <end position="225"/>
    </location>
</feature>
<dbReference type="InterPro" id="IPR019176">
    <property type="entry name" value="Cytochrome_B561-rel"/>
</dbReference>
<sequence>MTCTPFLEALAGEISVLRILSSCFNQHRVKKVRTMCTVVSQKTSGLMDRAYQQLQVVQQSQLALGWSVLNLALAGIFCAELVFGSINHLLSLTHPIVWYTECALACVFLVNSIVDLVRFLRPGMLSQPVEMTPQQRRLLGVTGNVPGFRTSPVKALSPRDDKKSETESPVLLPTMSASLTPVNPSPPQPNPLYMSSPYLGGSGTHYSPATPPSRPPSAGSGMSPVLRDLSLLDSSGSRLRHRSAPVSPAQNSPVIPEEDIRNMDDLQNYLQQFEEKEMINQLGGDTSPGANPTMWNYSRSSLDYTQVLRRYQYQMASRSPQSTTTHSKDSPDLPDSYGADEHVWGKLGVRREELDAWTANLRKWISQTILVRLVREINRINSAMRRIGCADVQVGDVSLSSLRHVAVTKQQYVRSLTSLLPYLDMSSNQEYLVSRVKELAQGGSMSEFRWNSGGTFKNRKWDQDLPTDSAIIMHMFCSYLDSRLPPHPKFPDGRTFTGQHFIKTPEEPDLKKKDNLLLHQAHINPPHFTVVVGDHAYQLHRGRCNLFHAILLFLHRIKTKEYGMLGQVNLGPSGVNLLWIFDST</sequence>
<dbReference type="PANTHER" id="PTHR21780:SF0">
    <property type="entry name" value="TRANSMEMBRANE PROTEIN 209"/>
    <property type="match status" value="1"/>
</dbReference>
<name>A0A8K0ET63_BRALA</name>
<organism evidence="3 4">
    <name type="scientific">Branchiostoma lanceolatum</name>
    <name type="common">Common lancelet</name>
    <name type="synonym">Amphioxus lanceolatum</name>
    <dbReference type="NCBI Taxonomy" id="7740"/>
    <lineage>
        <taxon>Eukaryota</taxon>
        <taxon>Metazoa</taxon>
        <taxon>Chordata</taxon>
        <taxon>Cephalochordata</taxon>
        <taxon>Leptocardii</taxon>
        <taxon>Amphioxiformes</taxon>
        <taxon>Branchiostomatidae</taxon>
        <taxon>Branchiostoma</taxon>
    </lineage>
</organism>
<dbReference type="PANTHER" id="PTHR21780">
    <property type="entry name" value="TRANSMEMBRANE PROTEIN 209"/>
    <property type="match status" value="1"/>
</dbReference>
<evidence type="ECO:0000313" key="4">
    <source>
        <dbReference type="Proteomes" id="UP000838412"/>
    </source>
</evidence>
<protein>
    <recommendedName>
        <fullName evidence="1">Transmembrane protein 209</fullName>
    </recommendedName>
</protein>
<feature type="compositionally biased region" description="Basic and acidic residues" evidence="2">
    <location>
        <begin position="157"/>
        <end position="166"/>
    </location>
</feature>
<evidence type="ECO:0000256" key="1">
    <source>
        <dbReference type="ARBA" id="ARBA00015032"/>
    </source>
</evidence>